<comment type="caution">
    <text evidence="2">The sequence shown here is derived from an EMBL/GenBank/DDBJ whole genome shotgun (WGS) entry which is preliminary data.</text>
</comment>
<organism evidence="2 3">
    <name type="scientific">Pan troglodytes</name>
    <name type="common">Chimpanzee</name>
    <dbReference type="NCBI Taxonomy" id="9598"/>
    <lineage>
        <taxon>Eukaryota</taxon>
        <taxon>Metazoa</taxon>
        <taxon>Chordata</taxon>
        <taxon>Craniata</taxon>
        <taxon>Vertebrata</taxon>
        <taxon>Euteleostomi</taxon>
        <taxon>Mammalia</taxon>
        <taxon>Eutheria</taxon>
        <taxon>Euarchontoglires</taxon>
        <taxon>Primates</taxon>
        <taxon>Haplorrhini</taxon>
        <taxon>Catarrhini</taxon>
        <taxon>Hominidae</taxon>
        <taxon>Pan</taxon>
    </lineage>
</organism>
<evidence type="ECO:0000313" key="2">
    <source>
        <dbReference type="EMBL" id="PNI33295.1"/>
    </source>
</evidence>
<evidence type="ECO:0000256" key="1">
    <source>
        <dbReference type="SAM" id="MobiDB-lite"/>
    </source>
</evidence>
<reference evidence="2 3" key="1">
    <citation type="submission" date="2017-12" db="EMBL/GenBank/DDBJ databases">
        <title>High-resolution comparative analysis of great ape genomes.</title>
        <authorList>
            <person name="Pollen A."/>
            <person name="Hastie A."/>
            <person name="Hormozdiari F."/>
            <person name="Dougherty M."/>
            <person name="Liu R."/>
            <person name="Chaisson M."/>
            <person name="Hoppe E."/>
            <person name="Hill C."/>
            <person name="Pang A."/>
            <person name="Hillier L."/>
            <person name="Baker C."/>
            <person name="Armstrong J."/>
            <person name="Shendure J."/>
            <person name="Paten B."/>
            <person name="Wilson R."/>
            <person name="Chao H."/>
            <person name="Schneider V."/>
            <person name="Ventura M."/>
            <person name="Kronenberg Z."/>
            <person name="Murali S."/>
            <person name="Gordon D."/>
            <person name="Cantsilieris S."/>
            <person name="Munson K."/>
            <person name="Nelson B."/>
            <person name="Raja A."/>
            <person name="Underwood J."/>
            <person name="Diekhans M."/>
            <person name="Fiddes I."/>
            <person name="Haussler D."/>
            <person name="Eichler E."/>
        </authorList>
    </citation>
    <scope>NUCLEOTIDE SEQUENCE [LARGE SCALE GENOMIC DNA]</scope>
    <source>
        <strain evidence="2">Yerkes chimp pedigree #C0471</strain>
    </source>
</reference>
<evidence type="ECO:0000313" key="3">
    <source>
        <dbReference type="Proteomes" id="UP000236370"/>
    </source>
</evidence>
<sequence length="50" mass="5222">MASKKVCIVGSGNWSLGTICHGSGGDKEGAQPSPRSWVAMQPSWHSLTHG</sequence>
<accession>A0A2J8KE57</accession>
<feature type="region of interest" description="Disordered" evidence="1">
    <location>
        <begin position="23"/>
        <end position="50"/>
    </location>
</feature>
<proteinExistence type="predicted"/>
<dbReference type="AlphaFoldDB" id="A0A2J8KE57"/>
<name>A0A2J8KE57_PANTR</name>
<protein>
    <submittedName>
        <fullName evidence="2">GPD1 isoform 6</fullName>
    </submittedName>
</protein>
<dbReference type="Proteomes" id="UP000236370">
    <property type="component" value="Unassembled WGS sequence"/>
</dbReference>
<dbReference type="EMBL" id="NBAG03000375">
    <property type="protein sequence ID" value="PNI33295.1"/>
    <property type="molecule type" value="Genomic_DNA"/>
</dbReference>
<gene>
    <name evidence="2" type="ORF">CK820_G0039680</name>
</gene>